<dbReference type="AlphaFoldDB" id="A0A0K0DYK0"/>
<keyword evidence="1" id="KW-1133">Transmembrane helix</keyword>
<feature type="transmembrane region" description="Helical" evidence="1">
    <location>
        <begin position="57"/>
        <end position="78"/>
    </location>
</feature>
<name>A0A0K0DYK0_STRER</name>
<keyword evidence="2" id="KW-1185">Reference proteome</keyword>
<organism evidence="3">
    <name type="scientific">Strongyloides stercoralis</name>
    <name type="common">Threadworm</name>
    <dbReference type="NCBI Taxonomy" id="6248"/>
    <lineage>
        <taxon>Eukaryota</taxon>
        <taxon>Metazoa</taxon>
        <taxon>Ecdysozoa</taxon>
        <taxon>Nematoda</taxon>
        <taxon>Chromadorea</taxon>
        <taxon>Rhabditida</taxon>
        <taxon>Tylenchina</taxon>
        <taxon>Panagrolaimomorpha</taxon>
        <taxon>Strongyloidoidea</taxon>
        <taxon>Strongyloididae</taxon>
        <taxon>Strongyloides</taxon>
    </lineage>
</organism>
<sequence length="315" mass="35778">MSESVASYHIPSKDGTLSGGGFSPLSKSHNKSNTMSKIFPTNDFDSQKVKRKLDERIAIWTLISLFGATVVLIIYGTIHGTVHEPLKYYSEMAQDNLLRSGKFNQTIIQHSNGTIKSIIKTINVEKNDLTPQFLKQFLDNLNGLHSCILNLIAFNIISFAILIVLHISYTFATNHNGSIKVLYRLVIILILICLLFQAGIAIFYLIPKASYIRNDCDFLLEKSKPSFNLVKKQLEDEIICKFGLDEISIQLGRIDSCLPKMKNKLFSSFSGFLVMLFSLTSFFLILLTTLWDTWLKDQLFVKKGRNFFKKLLESN</sequence>
<feature type="transmembrane region" description="Helical" evidence="1">
    <location>
        <begin position="269"/>
        <end position="295"/>
    </location>
</feature>
<proteinExistence type="predicted"/>
<dbReference type="Proteomes" id="UP000035681">
    <property type="component" value="Unplaced"/>
</dbReference>
<dbReference type="WBParaSite" id="SSTP_0000231700.1">
    <property type="protein sequence ID" value="SSTP_0000231700.1"/>
    <property type="gene ID" value="SSTP_0000231700"/>
</dbReference>
<evidence type="ECO:0000313" key="2">
    <source>
        <dbReference type="Proteomes" id="UP000035681"/>
    </source>
</evidence>
<feature type="transmembrane region" description="Helical" evidence="1">
    <location>
        <begin position="181"/>
        <end position="206"/>
    </location>
</feature>
<protein>
    <submittedName>
        <fullName evidence="3 4">Transmembrane protein</fullName>
    </submittedName>
</protein>
<evidence type="ECO:0000313" key="4">
    <source>
        <dbReference type="WBParaSite" id="TCONS_00006535.p1"/>
    </source>
</evidence>
<dbReference type="WBParaSite" id="TCONS_00006535.p1">
    <property type="protein sequence ID" value="TCONS_00006535.p1"/>
    <property type="gene ID" value="XLOC_004675"/>
</dbReference>
<evidence type="ECO:0000313" key="3">
    <source>
        <dbReference type="WBParaSite" id="SSTP_0000231700.1"/>
    </source>
</evidence>
<accession>A0A0K0DYK0</accession>
<keyword evidence="1" id="KW-0812">Transmembrane</keyword>
<evidence type="ECO:0000256" key="1">
    <source>
        <dbReference type="SAM" id="Phobius"/>
    </source>
</evidence>
<reference evidence="3" key="1">
    <citation type="submission" date="2015-08" db="UniProtKB">
        <authorList>
            <consortium name="WormBaseParasite"/>
        </authorList>
    </citation>
    <scope>IDENTIFICATION</scope>
</reference>
<keyword evidence="1" id="KW-0472">Membrane</keyword>
<feature type="transmembrane region" description="Helical" evidence="1">
    <location>
        <begin position="148"/>
        <end position="169"/>
    </location>
</feature>